<evidence type="ECO:0000256" key="8">
    <source>
        <dbReference type="PROSITE-ProRule" id="PRU00175"/>
    </source>
</evidence>
<dbReference type="GeneID" id="63805049"/>
<dbReference type="PANTHER" id="PTHR13063">
    <property type="entry name" value="ENOS INTERACTING PROTEIN"/>
    <property type="match status" value="1"/>
</dbReference>
<evidence type="ECO:0000256" key="5">
    <source>
        <dbReference type="ARBA" id="ARBA00022833"/>
    </source>
</evidence>
<evidence type="ECO:0000256" key="1">
    <source>
        <dbReference type="ARBA" id="ARBA00004123"/>
    </source>
</evidence>
<dbReference type="InterPro" id="IPR017907">
    <property type="entry name" value="Znf_RING_CS"/>
</dbReference>
<proteinExistence type="inferred from homology"/>
<dbReference type="GO" id="GO:0061630">
    <property type="term" value="F:ubiquitin protein ligase activity"/>
    <property type="evidence" value="ECO:0007669"/>
    <property type="project" value="InterPro"/>
</dbReference>
<dbReference type="PROSITE" id="PS50089">
    <property type="entry name" value="ZF_RING_2"/>
    <property type="match status" value="1"/>
</dbReference>
<dbReference type="AlphaFoldDB" id="A0A1Y1W1C8"/>
<dbReference type="InterPro" id="IPR001841">
    <property type="entry name" value="Znf_RING"/>
</dbReference>
<comment type="caution">
    <text evidence="11">The sequence shown here is derived from an EMBL/GenBank/DDBJ whole genome shotgun (WGS) entry which is preliminary data.</text>
</comment>
<comment type="subcellular location">
    <subcellularLocation>
        <location evidence="1 7">Nucleus</location>
    </subcellularLocation>
</comment>
<name>A0A1Y1W1C8_9FUNG</name>
<feature type="compositionally biased region" description="Basic and acidic residues" evidence="9">
    <location>
        <begin position="80"/>
        <end position="113"/>
    </location>
</feature>
<keyword evidence="3" id="KW-0479">Metal-binding</keyword>
<keyword evidence="4 8" id="KW-0863">Zinc-finger</keyword>
<keyword evidence="6 7" id="KW-0539">Nucleus</keyword>
<evidence type="ECO:0000259" key="10">
    <source>
        <dbReference type="PROSITE" id="PS50089"/>
    </source>
</evidence>
<feature type="region of interest" description="Disordered" evidence="9">
    <location>
        <begin position="78"/>
        <end position="187"/>
    </location>
</feature>
<evidence type="ECO:0000256" key="7">
    <source>
        <dbReference type="PIRNR" id="PIRNR023577"/>
    </source>
</evidence>
<evidence type="ECO:0000256" key="4">
    <source>
        <dbReference type="ARBA" id="ARBA00022771"/>
    </source>
</evidence>
<reference evidence="11 12" key="1">
    <citation type="submission" date="2016-07" db="EMBL/GenBank/DDBJ databases">
        <title>Pervasive Adenine N6-methylation of Active Genes in Fungi.</title>
        <authorList>
            <consortium name="DOE Joint Genome Institute"/>
            <person name="Mondo S.J."/>
            <person name="Dannebaum R.O."/>
            <person name="Kuo R.C."/>
            <person name="Labutti K."/>
            <person name="Haridas S."/>
            <person name="Kuo A."/>
            <person name="Salamov A."/>
            <person name="Ahrendt S.R."/>
            <person name="Lipzen A."/>
            <person name="Sullivan W."/>
            <person name="Andreopoulos W.B."/>
            <person name="Clum A."/>
            <person name="Lindquist E."/>
            <person name="Daum C."/>
            <person name="Ramamoorthy G.K."/>
            <person name="Gryganskyi A."/>
            <person name="Culley D."/>
            <person name="Magnuson J.K."/>
            <person name="James T.Y."/>
            <person name="O'Malley M.A."/>
            <person name="Stajich J.E."/>
            <person name="Spatafora J.W."/>
            <person name="Visel A."/>
            <person name="Grigoriev I.V."/>
        </authorList>
    </citation>
    <scope>NUCLEOTIDE SEQUENCE [LARGE SCALE GENOMIC DNA]</scope>
    <source>
        <strain evidence="11 12">ATCC 12442</strain>
    </source>
</reference>
<sequence>MVRHSKNNTASGVFTYAERQMVDYGTKTKRLGSDSKRKFDACYLCLSTARTPMLCPLGHISCKECVLASILEQKQAIKRAQKEHDEHQSKEKAAEKERERRRNELEVQRHIEGEVGLSTRAKRALPEADEETAKPAEKKIKMLEAGPSDAGSATKETPGEGSVARRPVFSLANKDKKPDPALDETSTKPKLASFWIPSLAPEAKHTPTDPATLSVQCHASSPAHPLKLKHLVPVIFRESGGEKLCPSCDKSLKNSSKIDVLKPCGHAICHRCVSNFVLPASKCFVCQTKVKLADVVRLGSEGTGFSGGGGQMVATRYDNALQA</sequence>
<dbReference type="STRING" id="61395.A0A1Y1W1C8"/>
<protein>
    <recommendedName>
        <fullName evidence="10">RING-type domain-containing protein</fullName>
    </recommendedName>
</protein>
<dbReference type="InterPro" id="IPR016818">
    <property type="entry name" value="NOSIP"/>
</dbReference>
<feature type="domain" description="RING-type" evidence="10">
    <location>
        <begin position="245"/>
        <end position="287"/>
    </location>
</feature>
<dbReference type="OrthoDB" id="116827at2759"/>
<dbReference type="SUPFAM" id="SSF57850">
    <property type="entry name" value="RING/U-box"/>
    <property type="match status" value="1"/>
</dbReference>
<evidence type="ECO:0000313" key="12">
    <source>
        <dbReference type="Proteomes" id="UP000193922"/>
    </source>
</evidence>
<dbReference type="Gene3D" id="3.30.40.10">
    <property type="entry name" value="Zinc/RING finger domain, C3HC4 (zinc finger)"/>
    <property type="match status" value="2"/>
</dbReference>
<organism evidence="11 12">
    <name type="scientific">Linderina pennispora</name>
    <dbReference type="NCBI Taxonomy" id="61395"/>
    <lineage>
        <taxon>Eukaryota</taxon>
        <taxon>Fungi</taxon>
        <taxon>Fungi incertae sedis</taxon>
        <taxon>Zoopagomycota</taxon>
        <taxon>Kickxellomycotina</taxon>
        <taxon>Kickxellomycetes</taxon>
        <taxon>Kickxellales</taxon>
        <taxon>Kickxellaceae</taxon>
        <taxon>Linderina</taxon>
    </lineage>
</organism>
<dbReference type="PANTHER" id="PTHR13063:SF10">
    <property type="entry name" value="NITRIC OXIDE SYNTHASE-INTERACTING PROTEIN"/>
    <property type="match status" value="1"/>
</dbReference>
<dbReference type="Proteomes" id="UP000193922">
    <property type="component" value="Unassembled WGS sequence"/>
</dbReference>
<evidence type="ECO:0000313" key="11">
    <source>
        <dbReference type="EMBL" id="ORX67307.1"/>
    </source>
</evidence>
<dbReference type="GO" id="GO:0008270">
    <property type="term" value="F:zinc ion binding"/>
    <property type="evidence" value="ECO:0007669"/>
    <property type="project" value="UniProtKB-KW"/>
</dbReference>
<dbReference type="PROSITE" id="PS00518">
    <property type="entry name" value="ZF_RING_1"/>
    <property type="match status" value="1"/>
</dbReference>
<keyword evidence="5" id="KW-0862">Zinc</keyword>
<dbReference type="InterPro" id="IPR031790">
    <property type="entry name" value="Znf-NOSIP"/>
</dbReference>
<evidence type="ECO:0000256" key="2">
    <source>
        <dbReference type="ARBA" id="ARBA00008126"/>
    </source>
</evidence>
<dbReference type="Pfam" id="PF15906">
    <property type="entry name" value="zf-NOSIP"/>
    <property type="match status" value="1"/>
</dbReference>
<evidence type="ECO:0000256" key="6">
    <source>
        <dbReference type="ARBA" id="ARBA00023242"/>
    </source>
</evidence>
<dbReference type="RefSeq" id="XP_040741229.1">
    <property type="nucleotide sequence ID" value="XM_040888401.1"/>
</dbReference>
<keyword evidence="12" id="KW-1185">Reference proteome</keyword>
<comment type="similarity">
    <text evidence="2 7">Belongs to the NOSIP family.</text>
</comment>
<gene>
    <name evidence="11" type="ORF">DL89DRAFT_269727</name>
</gene>
<feature type="compositionally biased region" description="Basic and acidic residues" evidence="9">
    <location>
        <begin position="131"/>
        <end position="142"/>
    </location>
</feature>
<dbReference type="InterPro" id="IPR013083">
    <property type="entry name" value="Znf_RING/FYVE/PHD"/>
</dbReference>
<dbReference type="GO" id="GO:0005634">
    <property type="term" value="C:nucleus"/>
    <property type="evidence" value="ECO:0007669"/>
    <property type="project" value="UniProtKB-SubCell"/>
</dbReference>
<accession>A0A1Y1W1C8</accession>
<evidence type="ECO:0000256" key="3">
    <source>
        <dbReference type="ARBA" id="ARBA00022723"/>
    </source>
</evidence>
<dbReference type="PIRSF" id="PIRSF023577">
    <property type="entry name" value="ENOS_interacting"/>
    <property type="match status" value="1"/>
</dbReference>
<dbReference type="EMBL" id="MCFD01000013">
    <property type="protein sequence ID" value="ORX67307.1"/>
    <property type="molecule type" value="Genomic_DNA"/>
</dbReference>
<evidence type="ECO:0000256" key="9">
    <source>
        <dbReference type="SAM" id="MobiDB-lite"/>
    </source>
</evidence>